<gene>
    <name evidence="2" type="ORF">Pla144_08330</name>
</gene>
<keyword evidence="1" id="KW-0472">Membrane</keyword>
<feature type="transmembrane region" description="Helical" evidence="1">
    <location>
        <begin position="12"/>
        <end position="33"/>
    </location>
</feature>
<evidence type="ECO:0000313" key="3">
    <source>
        <dbReference type="Proteomes" id="UP000318437"/>
    </source>
</evidence>
<dbReference type="AlphaFoldDB" id="A0A5C6D318"/>
<dbReference type="RefSeq" id="WP_146447984.1">
    <property type="nucleotide sequence ID" value="NZ_SJPS01000001.1"/>
</dbReference>
<evidence type="ECO:0008006" key="4">
    <source>
        <dbReference type="Google" id="ProtNLM"/>
    </source>
</evidence>
<name>A0A5C6D318_9BACT</name>
<organism evidence="2 3">
    <name type="scientific">Bythopirellula polymerisocia</name>
    <dbReference type="NCBI Taxonomy" id="2528003"/>
    <lineage>
        <taxon>Bacteria</taxon>
        <taxon>Pseudomonadati</taxon>
        <taxon>Planctomycetota</taxon>
        <taxon>Planctomycetia</taxon>
        <taxon>Pirellulales</taxon>
        <taxon>Lacipirellulaceae</taxon>
        <taxon>Bythopirellula</taxon>
    </lineage>
</organism>
<reference evidence="2 3" key="1">
    <citation type="submission" date="2019-02" db="EMBL/GenBank/DDBJ databases">
        <title>Deep-cultivation of Planctomycetes and their phenomic and genomic characterization uncovers novel biology.</title>
        <authorList>
            <person name="Wiegand S."/>
            <person name="Jogler M."/>
            <person name="Boedeker C."/>
            <person name="Pinto D."/>
            <person name="Vollmers J."/>
            <person name="Rivas-Marin E."/>
            <person name="Kohn T."/>
            <person name="Peeters S.H."/>
            <person name="Heuer A."/>
            <person name="Rast P."/>
            <person name="Oberbeckmann S."/>
            <person name="Bunk B."/>
            <person name="Jeske O."/>
            <person name="Meyerdierks A."/>
            <person name="Storesund J.E."/>
            <person name="Kallscheuer N."/>
            <person name="Luecker S."/>
            <person name="Lage O.M."/>
            <person name="Pohl T."/>
            <person name="Merkel B.J."/>
            <person name="Hornburger P."/>
            <person name="Mueller R.-W."/>
            <person name="Bruemmer F."/>
            <person name="Labrenz M."/>
            <person name="Spormann A.M."/>
            <person name="Op Den Camp H."/>
            <person name="Overmann J."/>
            <person name="Amann R."/>
            <person name="Jetten M.S.M."/>
            <person name="Mascher T."/>
            <person name="Medema M.H."/>
            <person name="Devos D.P."/>
            <person name="Kaster A.-K."/>
            <person name="Ovreas L."/>
            <person name="Rohde M."/>
            <person name="Galperin M.Y."/>
            <person name="Jogler C."/>
        </authorList>
    </citation>
    <scope>NUCLEOTIDE SEQUENCE [LARGE SCALE GENOMIC DNA]</scope>
    <source>
        <strain evidence="2 3">Pla144</strain>
    </source>
</reference>
<accession>A0A5C6D318</accession>
<dbReference type="EMBL" id="SJPS01000001">
    <property type="protein sequence ID" value="TWU30047.1"/>
    <property type="molecule type" value="Genomic_DNA"/>
</dbReference>
<protein>
    <recommendedName>
        <fullName evidence="4">Bacterial type II secretion system protein G</fullName>
    </recommendedName>
</protein>
<dbReference type="Proteomes" id="UP000318437">
    <property type="component" value="Unassembled WGS sequence"/>
</dbReference>
<sequence length="578" mass="64342">MHHEPADSSSKKFWWFAGFALCLPLAWFLYQLFGPNDEIIVSPETTVITEPLRRDGLPDYARYFYELGHEGVTPENNGAVEFWQAMWPGDLDPNDWQAMCDALGMEIPAEDSGLEPPYSRKLQKEIAVQLTEHYKKTLESPALEDLTRDETQSFIQQTLADEAIGEAMEHPWRTEQLPAMGEWIQRYEKQLDLLVEASNKPKYWSPSPSLLGNNFSGLITVLLPGIQNMRNAARGLNARAMWNLGEGRNEAAWADLLACHRLARFLSQDPTLVGQLVAIAIDGITCPKTVILLHASNTDAQSARQILRELTEMGPASNIVRSLDTGERLMFTDLIIGLATQRDTLSSLTGAGPGQVSFDPLTLVSIDWNYVLREGNRWYDQLVAAARKPTRAERKAAFDQFDADVNQTATRSSNPFRLLGGVVSTKGRSQILADTMAGLMLPALDAAYQAEVRGLVLLELTRVAAALAVYRAEHGEYPEQLAALVPDVLPEMPLDLYSDEPFKYERKPDGGYLLYSVFTNGKDDGGLSYDGEIVAGEWVSKQADLDYLNSDVVFRVPVPDFKLPDFPVEEDTVANPVE</sequence>
<evidence type="ECO:0000313" key="2">
    <source>
        <dbReference type="EMBL" id="TWU30047.1"/>
    </source>
</evidence>
<keyword evidence="1" id="KW-0812">Transmembrane</keyword>
<comment type="caution">
    <text evidence="2">The sequence shown here is derived from an EMBL/GenBank/DDBJ whole genome shotgun (WGS) entry which is preliminary data.</text>
</comment>
<dbReference type="OrthoDB" id="223245at2"/>
<keyword evidence="1" id="KW-1133">Transmembrane helix</keyword>
<evidence type="ECO:0000256" key="1">
    <source>
        <dbReference type="SAM" id="Phobius"/>
    </source>
</evidence>
<proteinExistence type="predicted"/>
<keyword evidence="3" id="KW-1185">Reference proteome</keyword>